<name>A0ABX7QPU7_9GAMM</name>
<dbReference type="InterPro" id="IPR029062">
    <property type="entry name" value="Class_I_gatase-like"/>
</dbReference>
<dbReference type="SUPFAM" id="SSF53187">
    <property type="entry name" value="Zn-dependent exopeptidases"/>
    <property type="match status" value="1"/>
</dbReference>
<accession>A0ABX7QPU7</accession>
<dbReference type="Proteomes" id="UP000662770">
    <property type="component" value="Chromosome"/>
</dbReference>
<protein>
    <recommendedName>
        <fullName evidence="7">Peptidase M14 domain-containing protein</fullName>
    </recommendedName>
</protein>
<dbReference type="InterPro" id="IPR000834">
    <property type="entry name" value="Peptidase_M14"/>
</dbReference>
<dbReference type="RefSeq" id="WP_207354715.1">
    <property type="nucleotide sequence ID" value="NZ_CP071503.1"/>
</dbReference>
<comment type="cofactor">
    <cofactor evidence="1">
        <name>Zn(2+)</name>
        <dbReference type="ChEBI" id="CHEBI:29105"/>
    </cofactor>
</comment>
<dbReference type="SUPFAM" id="SSF52317">
    <property type="entry name" value="Class I glutamine amidotransferase-like"/>
    <property type="match status" value="1"/>
</dbReference>
<organism evidence="8 9">
    <name type="scientific">Shewanella avicenniae</name>
    <dbReference type="NCBI Taxonomy" id="2814294"/>
    <lineage>
        <taxon>Bacteria</taxon>
        <taxon>Pseudomonadati</taxon>
        <taxon>Pseudomonadota</taxon>
        <taxon>Gammaproteobacteria</taxon>
        <taxon>Alteromonadales</taxon>
        <taxon>Shewanellaceae</taxon>
        <taxon>Shewanella</taxon>
    </lineage>
</organism>
<comment type="similarity">
    <text evidence="2">Belongs to the peptidase M14 family.</text>
</comment>
<keyword evidence="5" id="KW-0862">Zinc</keyword>
<keyword evidence="3" id="KW-0645">Protease</keyword>
<evidence type="ECO:0000313" key="8">
    <source>
        <dbReference type="EMBL" id="QSX33496.1"/>
    </source>
</evidence>
<evidence type="ECO:0000256" key="5">
    <source>
        <dbReference type="ARBA" id="ARBA00022833"/>
    </source>
</evidence>
<gene>
    <name evidence="8" type="ORF">JYB87_17575</name>
</gene>
<evidence type="ECO:0000313" key="9">
    <source>
        <dbReference type="Proteomes" id="UP000662770"/>
    </source>
</evidence>
<keyword evidence="9" id="KW-1185">Reference proteome</keyword>
<reference evidence="8 9" key="1">
    <citation type="submission" date="2021-03" db="EMBL/GenBank/DDBJ databases">
        <title>Novel species identification of genus Shewanella.</title>
        <authorList>
            <person name="Liu G."/>
            <person name="Zhang Q."/>
        </authorList>
    </citation>
    <scope>NUCLEOTIDE SEQUENCE [LARGE SCALE GENOMIC DNA]</scope>
    <source>
        <strain evidence="8 9">FJAT-51800</strain>
    </source>
</reference>
<evidence type="ECO:0000256" key="2">
    <source>
        <dbReference type="ARBA" id="ARBA00005988"/>
    </source>
</evidence>
<evidence type="ECO:0000256" key="4">
    <source>
        <dbReference type="ARBA" id="ARBA00022801"/>
    </source>
</evidence>
<dbReference type="EMBL" id="CP071503">
    <property type="protein sequence ID" value="QSX33496.1"/>
    <property type="molecule type" value="Genomic_DNA"/>
</dbReference>
<keyword evidence="6" id="KW-0482">Metalloprotease</keyword>
<dbReference type="Gene3D" id="3.40.50.880">
    <property type="match status" value="1"/>
</dbReference>
<proteinExistence type="inferred from homology"/>
<evidence type="ECO:0000259" key="7">
    <source>
        <dbReference type="Pfam" id="PF00246"/>
    </source>
</evidence>
<keyword evidence="4" id="KW-0378">Hydrolase</keyword>
<dbReference type="Gene3D" id="3.40.630.10">
    <property type="entry name" value="Zn peptidases"/>
    <property type="match status" value="1"/>
</dbReference>
<evidence type="ECO:0000256" key="1">
    <source>
        <dbReference type="ARBA" id="ARBA00001947"/>
    </source>
</evidence>
<evidence type="ECO:0000256" key="3">
    <source>
        <dbReference type="ARBA" id="ARBA00022670"/>
    </source>
</evidence>
<dbReference type="CDD" id="cd06240">
    <property type="entry name" value="M14-like"/>
    <property type="match status" value="1"/>
</dbReference>
<dbReference type="PANTHER" id="PTHR11705">
    <property type="entry name" value="PROTEASE FAMILY M14 CARBOXYPEPTIDASE A,B"/>
    <property type="match status" value="1"/>
</dbReference>
<dbReference type="PANTHER" id="PTHR11705:SF143">
    <property type="entry name" value="SLL0236 PROTEIN"/>
    <property type="match status" value="1"/>
</dbReference>
<feature type="domain" description="Peptidase M14" evidence="7">
    <location>
        <begin position="72"/>
        <end position="229"/>
    </location>
</feature>
<dbReference type="Pfam" id="PF00246">
    <property type="entry name" value="Peptidase_M14"/>
    <property type="match status" value="1"/>
</dbReference>
<evidence type="ECO:0000256" key="6">
    <source>
        <dbReference type="ARBA" id="ARBA00023049"/>
    </source>
</evidence>
<sequence length="875" mass="96344">MLLPHTTGKVAVSAKWQVSRKPRAFNIGLLALALSAASCQLAAAELPSPKEILGHNPGDDFYLANYEDSISYFHALAAKSNKIKMFTAGQSTQGKTLEFAVISSPENLAKWEEYKEISRKLADSRGLTDAEARKLAKESKIIVHIDGGMHASEVADHQLPIRLAHTMLTSQDPKIAEYLDKVILVLWPTLNPDGQDMVVDWYRSNVGGPHETSPMPWLYQEYVGHDNNRDGYMLNMKESQVVTAAVQENAPAIFYAQHQKAPFPARIWVPPFSDPISQNIDPMMRNWTSLIGMHMIGEFESQQLPGAIAQARFDNWYPGFLDYTHVFRHTISYFTEVALHEYATPWSYDPAKFPDNRKDLKPQIMYPSPWKGGKWTIDDAIHYMEVASLSTLDTAARYSEQIQYDRYQAGRNTIARYKNEGPFAYVISAEQHDLSEAGALVDILLKQQIDVYQLQKTTELNGTRYPADSWVIPMDQPYAGLVQELFEKQQYPASFLDKDGLPENLPYDTTGWTLPLQMGVDSVAITAPLTDTQKSRLKAIKSVELPAGVSGRGDVFVVSKSENAAYKLVNLALAAGATVVQADKDKDPSFFISGADKAQVDGWAKSVKVAVTATSKMPQADKLTAGRVGLYRPWKPSMDEGWTRWLMEQYQFPLTTLHNADVQAGNLLDKVDVIIVPDINLDWLMNGFSGAKDDAWWARNGGAKIDPVPEQYQGGIGGAGAQALRDFVARGGRLVAFNNASSAAIKVLGLPVTNVLEGVGSDVFYCSGALLSLELNPTADTASLGGLAASPVAMFSHGPAFTTLPGFEGEILASYPKAGNPLLSGVLLHPEAINGKAAAVKVKYGDGDVYLFGFQPQWRGQSHGTYKFVFNTLYR</sequence>